<evidence type="ECO:0000259" key="1">
    <source>
        <dbReference type="Pfam" id="PF00534"/>
    </source>
</evidence>
<reference evidence="2" key="1">
    <citation type="journal article" date="2014" name="Front. Microbiol.">
        <title>High frequency of phylogenetically diverse reductive dehalogenase-homologous genes in deep subseafloor sedimentary metagenomes.</title>
        <authorList>
            <person name="Kawai M."/>
            <person name="Futagami T."/>
            <person name="Toyoda A."/>
            <person name="Takaki Y."/>
            <person name="Nishi S."/>
            <person name="Hori S."/>
            <person name="Arai W."/>
            <person name="Tsubouchi T."/>
            <person name="Morono Y."/>
            <person name="Uchiyama I."/>
            <person name="Ito T."/>
            <person name="Fujiyama A."/>
            <person name="Inagaki F."/>
            <person name="Takami H."/>
        </authorList>
    </citation>
    <scope>NUCLEOTIDE SEQUENCE</scope>
    <source>
        <strain evidence="2">Expedition CK06-06</strain>
    </source>
</reference>
<sequence>NGADVWGEFNPINMEKDKINELYKEFNLERNDKIITFIGRLVKEKGVIDLLEAFNNVNFNDGKKVKLIMVGDIAQNERDKDTKKKLEKYRDNLNVIFTGYRNDINSILYLTDVFCLPSYREGMPRSIIEAMAMECAVVATDIRGSR</sequence>
<dbReference type="PANTHER" id="PTHR12526">
    <property type="entry name" value="GLYCOSYLTRANSFERASE"/>
    <property type="match status" value="1"/>
</dbReference>
<name>X1P5I7_9ZZZZ</name>
<dbReference type="Gene3D" id="3.40.50.2000">
    <property type="entry name" value="Glycogen Phosphorylase B"/>
    <property type="match status" value="1"/>
</dbReference>
<feature type="domain" description="Glycosyl transferase family 1" evidence="1">
    <location>
        <begin position="23"/>
        <end position="144"/>
    </location>
</feature>
<dbReference type="Pfam" id="PF00534">
    <property type="entry name" value="Glycos_transf_1"/>
    <property type="match status" value="1"/>
</dbReference>
<protein>
    <recommendedName>
        <fullName evidence="1">Glycosyl transferase family 1 domain-containing protein</fullName>
    </recommendedName>
</protein>
<dbReference type="InterPro" id="IPR001296">
    <property type="entry name" value="Glyco_trans_1"/>
</dbReference>
<evidence type="ECO:0000313" key="2">
    <source>
        <dbReference type="EMBL" id="GAI51562.1"/>
    </source>
</evidence>
<dbReference type="AlphaFoldDB" id="X1P5I7"/>
<accession>X1P5I7</accession>
<gene>
    <name evidence="2" type="ORF">S06H3_62823</name>
</gene>
<feature type="non-terminal residue" evidence="2">
    <location>
        <position position="1"/>
    </location>
</feature>
<dbReference type="SUPFAM" id="SSF53756">
    <property type="entry name" value="UDP-Glycosyltransferase/glycogen phosphorylase"/>
    <property type="match status" value="1"/>
</dbReference>
<comment type="caution">
    <text evidence="2">The sequence shown here is derived from an EMBL/GenBank/DDBJ whole genome shotgun (WGS) entry which is preliminary data.</text>
</comment>
<proteinExistence type="predicted"/>
<feature type="non-terminal residue" evidence="2">
    <location>
        <position position="146"/>
    </location>
</feature>
<organism evidence="2">
    <name type="scientific">marine sediment metagenome</name>
    <dbReference type="NCBI Taxonomy" id="412755"/>
    <lineage>
        <taxon>unclassified sequences</taxon>
        <taxon>metagenomes</taxon>
        <taxon>ecological metagenomes</taxon>
    </lineage>
</organism>
<dbReference type="GO" id="GO:0016757">
    <property type="term" value="F:glycosyltransferase activity"/>
    <property type="evidence" value="ECO:0007669"/>
    <property type="project" value="InterPro"/>
</dbReference>
<dbReference type="EMBL" id="BARV01041525">
    <property type="protein sequence ID" value="GAI51562.1"/>
    <property type="molecule type" value="Genomic_DNA"/>
</dbReference>